<comment type="caution">
    <text evidence="2">The sequence shown here is derived from an EMBL/GenBank/DDBJ whole genome shotgun (WGS) entry which is preliminary data.</text>
</comment>
<dbReference type="PANTHER" id="PTHR33443">
    <property type="entry name" value="ZGC:112980"/>
    <property type="match status" value="1"/>
</dbReference>
<keyword evidence="3" id="KW-1185">Reference proteome</keyword>
<name>A0A7J7D675_TRIWF</name>
<proteinExistence type="predicted"/>
<dbReference type="AlphaFoldDB" id="A0A7J7D675"/>
<accession>A0A7J7D675</accession>
<protein>
    <recommendedName>
        <fullName evidence="4">RPM1 interacting protein 13</fullName>
    </recommendedName>
</protein>
<evidence type="ECO:0000313" key="3">
    <source>
        <dbReference type="Proteomes" id="UP000593562"/>
    </source>
</evidence>
<evidence type="ECO:0000313" key="2">
    <source>
        <dbReference type="EMBL" id="KAF5741808.1"/>
    </source>
</evidence>
<dbReference type="OrthoDB" id="266020at2759"/>
<dbReference type="Proteomes" id="UP000593562">
    <property type="component" value="Unassembled WGS sequence"/>
</dbReference>
<gene>
    <name evidence="2" type="ORF">HS088_TW10G00814</name>
</gene>
<organism evidence="2 3">
    <name type="scientific">Tripterygium wilfordii</name>
    <name type="common">Thunder God vine</name>
    <dbReference type="NCBI Taxonomy" id="458696"/>
    <lineage>
        <taxon>Eukaryota</taxon>
        <taxon>Viridiplantae</taxon>
        <taxon>Streptophyta</taxon>
        <taxon>Embryophyta</taxon>
        <taxon>Tracheophyta</taxon>
        <taxon>Spermatophyta</taxon>
        <taxon>Magnoliopsida</taxon>
        <taxon>eudicotyledons</taxon>
        <taxon>Gunneridae</taxon>
        <taxon>Pentapetalae</taxon>
        <taxon>rosids</taxon>
        <taxon>fabids</taxon>
        <taxon>Celastrales</taxon>
        <taxon>Celastraceae</taxon>
        <taxon>Tripterygium</taxon>
    </lineage>
</organism>
<dbReference type="PANTHER" id="PTHR33443:SF35">
    <property type="entry name" value="VQ DOMAIN-CONTAINING PROTEIN"/>
    <property type="match status" value="1"/>
</dbReference>
<feature type="region of interest" description="Disordered" evidence="1">
    <location>
        <begin position="271"/>
        <end position="380"/>
    </location>
</feature>
<feature type="compositionally biased region" description="Polar residues" evidence="1">
    <location>
        <begin position="271"/>
        <end position="289"/>
    </location>
</feature>
<dbReference type="InParanoid" id="A0A7J7D675"/>
<sequence length="554" mass="60467">MMGSASQVFDISSDEETVVEDVKCNPEDYLWLEEILETVNKKTDDSDEVVVLGEYNSKSQTLKAANIEDDDDCIVLDGDPDKVSRAGEDVNQCDGDSDEVIVVGQKGQIACRDYPHARYLCAKFPFSSTPHESYCDRCHCFVCDSPAPCAHWGNGVSGIRHCHATDKQEFWKAERKSYKLKKDLVPPVPELHDAPLPASLPQVERGRSLARDDISRRTTFRPCSTDEFSVPNIISQGRSQQPGNVCSRNAYHPLPATKQVLGVSNSAIQRSRGSSIGNLGTHPASSNTMFKRPGVVGGPMTNCRSVRGPSNNINSGHSSPYTRTPQRSVRGPSNNINSGQASPYTRTPQRSVRGPSNNINSGHASPYTRTPQMAASNEKNPCEWQNSYPNMSLGSYACCSSPQPNMGNVSVDTVLSYPQVYCQTTSQPNEGQNILGNQSQNPTNPGTSNLGFEWVNSASESNLQPSVGNIQLDNAGQTDGALHVDQFDSCLTRSAGLNYDYHYYESLFSENQSAPVVPESHVPSDDVFSAELTGVDAGMLLFDFETSWNGLTRV</sequence>
<evidence type="ECO:0000256" key="1">
    <source>
        <dbReference type="SAM" id="MobiDB-lite"/>
    </source>
</evidence>
<reference evidence="2 3" key="1">
    <citation type="journal article" date="2020" name="Nat. Commun.">
        <title>Genome of Tripterygium wilfordii and identification of cytochrome P450 involved in triptolide biosynthesis.</title>
        <authorList>
            <person name="Tu L."/>
            <person name="Su P."/>
            <person name="Zhang Z."/>
            <person name="Gao L."/>
            <person name="Wang J."/>
            <person name="Hu T."/>
            <person name="Zhou J."/>
            <person name="Zhang Y."/>
            <person name="Zhao Y."/>
            <person name="Liu Y."/>
            <person name="Song Y."/>
            <person name="Tong Y."/>
            <person name="Lu Y."/>
            <person name="Yang J."/>
            <person name="Xu C."/>
            <person name="Jia M."/>
            <person name="Peters R.J."/>
            <person name="Huang L."/>
            <person name="Gao W."/>
        </authorList>
    </citation>
    <scope>NUCLEOTIDE SEQUENCE [LARGE SCALE GENOMIC DNA]</scope>
    <source>
        <strain evidence="3">cv. XIE 37</strain>
        <tissue evidence="2">Leaf</tissue>
    </source>
</reference>
<evidence type="ECO:0008006" key="4">
    <source>
        <dbReference type="Google" id="ProtNLM"/>
    </source>
</evidence>
<dbReference type="EMBL" id="JAAARO010000010">
    <property type="protein sequence ID" value="KAF5741808.1"/>
    <property type="molecule type" value="Genomic_DNA"/>
</dbReference>
<dbReference type="FunCoup" id="A0A7J7D675">
    <property type="interactions" value="1196"/>
</dbReference>
<dbReference type="InterPro" id="IPR053234">
    <property type="entry name" value="RPM1_Interactor"/>
</dbReference>
<feature type="compositionally biased region" description="Polar residues" evidence="1">
    <location>
        <begin position="302"/>
        <end position="380"/>
    </location>
</feature>